<organism evidence="1 2">
    <name type="scientific">Nocardia cerradoensis</name>
    <dbReference type="NCBI Taxonomy" id="85688"/>
    <lineage>
        <taxon>Bacteria</taxon>
        <taxon>Bacillati</taxon>
        <taxon>Actinomycetota</taxon>
        <taxon>Actinomycetes</taxon>
        <taxon>Mycobacteriales</taxon>
        <taxon>Nocardiaceae</taxon>
        <taxon>Nocardia</taxon>
    </lineage>
</organism>
<evidence type="ECO:0000313" key="2">
    <source>
        <dbReference type="Proteomes" id="UP000215506"/>
    </source>
</evidence>
<accession>A0A231GTC2</accession>
<reference evidence="1 2" key="1">
    <citation type="submission" date="2017-07" db="EMBL/GenBank/DDBJ databases">
        <title>First draft Genome Sequence of Nocardia cerradoensis isolated from human infection.</title>
        <authorList>
            <person name="Carrasco G."/>
        </authorList>
    </citation>
    <scope>NUCLEOTIDE SEQUENCE [LARGE SCALE GENOMIC DNA]</scope>
    <source>
        <strain evidence="1 2">CNM20130759</strain>
    </source>
</reference>
<dbReference type="Proteomes" id="UP000215506">
    <property type="component" value="Unassembled WGS sequence"/>
</dbReference>
<dbReference type="EMBL" id="NGAF01000059">
    <property type="protein sequence ID" value="OXR39832.1"/>
    <property type="molecule type" value="Genomic_DNA"/>
</dbReference>
<dbReference type="AlphaFoldDB" id="A0A231GTC2"/>
<comment type="caution">
    <text evidence="1">The sequence shown here is derived from an EMBL/GenBank/DDBJ whole genome shotgun (WGS) entry which is preliminary data.</text>
</comment>
<evidence type="ECO:0000313" key="1">
    <source>
        <dbReference type="EMBL" id="OXR39832.1"/>
    </source>
</evidence>
<name>A0A231GTC2_9NOCA</name>
<proteinExistence type="predicted"/>
<sequence length="30" mass="3571">MYRLSFYGDIKADSSNLVLTTVKEWFMQAR</sequence>
<keyword evidence="2" id="KW-1185">Reference proteome</keyword>
<gene>
    <name evidence="1" type="ORF">B7C42_08094</name>
</gene>
<protein>
    <submittedName>
        <fullName evidence="1">Uncharacterized protein</fullName>
    </submittedName>
</protein>